<dbReference type="InterPro" id="IPR011701">
    <property type="entry name" value="MFS"/>
</dbReference>
<evidence type="ECO:0000256" key="6">
    <source>
        <dbReference type="ARBA" id="ARBA00023136"/>
    </source>
</evidence>
<feature type="transmembrane region" description="Helical" evidence="7">
    <location>
        <begin position="62"/>
        <end position="83"/>
    </location>
</feature>
<keyword evidence="4 7" id="KW-0812">Transmembrane</keyword>
<evidence type="ECO:0000256" key="2">
    <source>
        <dbReference type="ARBA" id="ARBA00022448"/>
    </source>
</evidence>
<keyword evidence="5 7" id="KW-1133">Transmembrane helix</keyword>
<keyword evidence="10" id="KW-1185">Reference proteome</keyword>
<gene>
    <name evidence="9" type="ORF">GTP69_21315</name>
</gene>
<feature type="transmembrane region" description="Helical" evidence="7">
    <location>
        <begin position="243"/>
        <end position="261"/>
    </location>
</feature>
<name>A0ABW9W5C5_9BURK</name>
<comment type="subcellular location">
    <subcellularLocation>
        <location evidence="1">Cell membrane</location>
        <topology evidence="1">Multi-pass membrane protein</topology>
    </subcellularLocation>
</comment>
<evidence type="ECO:0000313" key="9">
    <source>
        <dbReference type="EMBL" id="MYN28947.1"/>
    </source>
</evidence>
<feature type="transmembrane region" description="Helical" evidence="7">
    <location>
        <begin position="148"/>
        <end position="171"/>
    </location>
</feature>
<feature type="transmembrane region" description="Helical" evidence="7">
    <location>
        <begin position="23"/>
        <end position="42"/>
    </location>
</feature>
<evidence type="ECO:0000256" key="3">
    <source>
        <dbReference type="ARBA" id="ARBA00022475"/>
    </source>
</evidence>
<feature type="transmembrane region" description="Helical" evidence="7">
    <location>
        <begin position="90"/>
        <end position="110"/>
    </location>
</feature>
<dbReference type="SUPFAM" id="SSF103473">
    <property type="entry name" value="MFS general substrate transporter"/>
    <property type="match status" value="1"/>
</dbReference>
<dbReference type="Gene3D" id="1.20.1720.10">
    <property type="entry name" value="Multidrug resistance protein D"/>
    <property type="match status" value="1"/>
</dbReference>
<proteinExistence type="predicted"/>
<dbReference type="PANTHER" id="PTHR23501:SF51">
    <property type="entry name" value="MULTIDRUG RESISTANCE PROTEIN B"/>
    <property type="match status" value="1"/>
</dbReference>
<dbReference type="InterPro" id="IPR036259">
    <property type="entry name" value="MFS_trans_sf"/>
</dbReference>
<feature type="transmembrane region" description="Helical" evidence="7">
    <location>
        <begin position="495"/>
        <end position="516"/>
    </location>
</feature>
<dbReference type="InterPro" id="IPR020846">
    <property type="entry name" value="MFS_dom"/>
</dbReference>
<feature type="transmembrane region" description="Helical" evidence="7">
    <location>
        <begin position="177"/>
        <end position="199"/>
    </location>
</feature>
<dbReference type="InterPro" id="IPR004638">
    <property type="entry name" value="EmrB-like"/>
</dbReference>
<feature type="transmembrane region" description="Helical" evidence="7">
    <location>
        <begin position="281"/>
        <end position="305"/>
    </location>
</feature>
<comment type="caution">
    <text evidence="9">The sequence shown here is derived from an EMBL/GenBank/DDBJ whole genome shotgun (WGS) entry which is preliminary data.</text>
</comment>
<feature type="transmembrane region" description="Helical" evidence="7">
    <location>
        <begin position="317"/>
        <end position="337"/>
    </location>
</feature>
<keyword evidence="6 7" id="KW-0472">Membrane</keyword>
<evidence type="ECO:0000256" key="4">
    <source>
        <dbReference type="ARBA" id="ARBA00022692"/>
    </source>
</evidence>
<dbReference type="CDD" id="cd17503">
    <property type="entry name" value="MFS_LmrB_MDR_like"/>
    <property type="match status" value="1"/>
</dbReference>
<keyword evidence="2" id="KW-0813">Transport</keyword>
<feature type="transmembrane region" description="Helical" evidence="7">
    <location>
        <begin position="116"/>
        <end position="141"/>
    </location>
</feature>
<feature type="transmembrane region" description="Helical" evidence="7">
    <location>
        <begin position="344"/>
        <end position="363"/>
    </location>
</feature>
<sequence>MSVTMPAAAAPWAPPQLTMNRKVLAFATMCVGMFIALLDIQIVSASLRDIGGGLSAGADETVWVQTSYLIAEIIVIPMSGWLSRVFSTRWLFAGSAAGFTVASMLCGMAWDINSMIAFRALQGFIGGSMIPMVFTTAFYFFAGKQRVIAAATVGALASLAPTLGPTVGGWITDHFSWHWLFFINLVPGIFVAVVVPMLVKIDRPNLNLIKDADYFGILLMSLFLGCLEYTLEEGPRLDWFGDHVILTTAWISGLAGVGFIWRTLTYAHPIVDLRALKDRNFALGCFFSFITGIGIFATIYLTPLFLGRVRGFSALEIGLAVFSTGIFQIMSIPLYSWLANRVDLRWLMMVGLAMFAVSMWNFAPITHDWGADQLMLPQALRGMGQQFAVAPTVTLTLGGLAPDRLKLASGLFNLMRNLGGAIGIAACATIINDRTNLHFQRLAEHLNASNEAMGQMLSCAGSNLLAWGLDNGSAQAGALRQLWTLTLREAQTQTFGDVFLCVMVCFVLAFAMVPLMRKIAPPKAPSADAH</sequence>
<protein>
    <submittedName>
        <fullName evidence="9">DHA2 family efflux MFS transporter permease subunit</fullName>
    </submittedName>
</protein>
<evidence type="ECO:0000313" key="10">
    <source>
        <dbReference type="Proteomes" id="UP000642144"/>
    </source>
</evidence>
<evidence type="ECO:0000256" key="1">
    <source>
        <dbReference type="ARBA" id="ARBA00004651"/>
    </source>
</evidence>
<dbReference type="PANTHER" id="PTHR23501">
    <property type="entry name" value="MAJOR FACILITATOR SUPERFAMILY"/>
    <property type="match status" value="1"/>
</dbReference>
<dbReference type="Pfam" id="PF07690">
    <property type="entry name" value="MFS_1"/>
    <property type="match status" value="1"/>
</dbReference>
<dbReference type="Proteomes" id="UP000642144">
    <property type="component" value="Unassembled WGS sequence"/>
</dbReference>
<dbReference type="RefSeq" id="WP_161056730.1">
    <property type="nucleotide sequence ID" value="NZ_WWCT01000019.1"/>
</dbReference>
<feature type="transmembrane region" description="Helical" evidence="7">
    <location>
        <begin position="211"/>
        <end position="231"/>
    </location>
</feature>
<feature type="transmembrane region" description="Helical" evidence="7">
    <location>
        <begin position="414"/>
        <end position="431"/>
    </location>
</feature>
<reference evidence="9 10" key="1">
    <citation type="submission" date="2019-12" db="EMBL/GenBank/DDBJ databases">
        <title>Novel species isolated from a subtropical stream in China.</title>
        <authorList>
            <person name="Lu H."/>
        </authorList>
    </citation>
    <scope>NUCLEOTIDE SEQUENCE [LARGE SCALE GENOMIC DNA]</scope>
    <source>
        <strain evidence="9 10">CY42W</strain>
    </source>
</reference>
<dbReference type="PRINTS" id="PR01036">
    <property type="entry name" value="TCRTETB"/>
</dbReference>
<dbReference type="PROSITE" id="PS50850">
    <property type="entry name" value="MFS"/>
    <property type="match status" value="1"/>
</dbReference>
<evidence type="ECO:0000256" key="7">
    <source>
        <dbReference type="SAM" id="Phobius"/>
    </source>
</evidence>
<dbReference type="EMBL" id="WWCT01000019">
    <property type="protein sequence ID" value="MYN28947.1"/>
    <property type="molecule type" value="Genomic_DNA"/>
</dbReference>
<accession>A0ABW9W5C5</accession>
<keyword evidence="3" id="KW-1003">Cell membrane</keyword>
<evidence type="ECO:0000259" key="8">
    <source>
        <dbReference type="PROSITE" id="PS50850"/>
    </source>
</evidence>
<dbReference type="NCBIfam" id="TIGR00711">
    <property type="entry name" value="efflux_EmrB"/>
    <property type="match status" value="1"/>
</dbReference>
<organism evidence="9 10">
    <name type="scientific">Duganella levis</name>
    <dbReference type="NCBI Taxonomy" id="2692169"/>
    <lineage>
        <taxon>Bacteria</taxon>
        <taxon>Pseudomonadati</taxon>
        <taxon>Pseudomonadota</taxon>
        <taxon>Betaproteobacteria</taxon>
        <taxon>Burkholderiales</taxon>
        <taxon>Oxalobacteraceae</taxon>
        <taxon>Telluria group</taxon>
        <taxon>Duganella</taxon>
    </lineage>
</organism>
<evidence type="ECO:0000256" key="5">
    <source>
        <dbReference type="ARBA" id="ARBA00022989"/>
    </source>
</evidence>
<feature type="domain" description="Major facilitator superfamily (MFS) profile" evidence="8">
    <location>
        <begin position="25"/>
        <end position="517"/>
    </location>
</feature>
<dbReference type="Gene3D" id="1.20.1250.20">
    <property type="entry name" value="MFS general substrate transporter like domains"/>
    <property type="match status" value="1"/>
</dbReference>